<keyword evidence="3" id="KW-0238">DNA-binding</keyword>
<dbReference type="PANTHER" id="PTHR30603:SF47">
    <property type="entry name" value="RNA POLYMERASE SIGMA FACTOR SIGD, CHLOROPLASTIC"/>
    <property type="match status" value="1"/>
</dbReference>
<evidence type="ECO:0000256" key="1">
    <source>
        <dbReference type="ARBA" id="ARBA00023015"/>
    </source>
</evidence>
<dbReference type="SUPFAM" id="SSF88946">
    <property type="entry name" value="Sigma2 domain of RNA polymerase sigma factors"/>
    <property type="match status" value="1"/>
</dbReference>
<dbReference type="PANTHER" id="PTHR30603">
    <property type="entry name" value="RNA POLYMERASE SIGMA FACTOR RPO"/>
    <property type="match status" value="1"/>
</dbReference>
<evidence type="ECO:0000256" key="2">
    <source>
        <dbReference type="ARBA" id="ARBA00023082"/>
    </source>
</evidence>
<dbReference type="InterPro" id="IPR013324">
    <property type="entry name" value="RNA_pol_sigma_r3/r4-like"/>
</dbReference>
<protein>
    <submittedName>
        <fullName evidence="7">Sigma-70 region 2</fullName>
    </submittedName>
</protein>
<dbReference type="InterPro" id="IPR007627">
    <property type="entry name" value="RNA_pol_sigma70_r2"/>
</dbReference>
<dbReference type="Gene3D" id="1.10.10.10">
    <property type="entry name" value="Winged helix-like DNA-binding domain superfamily/Winged helix DNA-binding domain"/>
    <property type="match status" value="1"/>
</dbReference>
<dbReference type="Pfam" id="PF04542">
    <property type="entry name" value="Sigma70_r2"/>
    <property type="match status" value="1"/>
</dbReference>
<evidence type="ECO:0000313" key="8">
    <source>
        <dbReference type="Proteomes" id="UP000016491"/>
    </source>
</evidence>
<gene>
    <name evidence="7" type="ORF">CLOSYM_03553</name>
</gene>
<dbReference type="InterPro" id="IPR013325">
    <property type="entry name" value="RNA_pol_sigma_r2"/>
</dbReference>
<comment type="caution">
    <text evidence="7">The sequence shown here is derived from an EMBL/GenBank/DDBJ whole genome shotgun (WGS) entry which is preliminary data.</text>
</comment>
<dbReference type="Proteomes" id="UP000016491">
    <property type="component" value="Unassembled WGS sequence"/>
</dbReference>
<keyword evidence="2" id="KW-0731">Sigma factor</keyword>
<keyword evidence="4" id="KW-0804">Transcription</keyword>
<dbReference type="InterPro" id="IPR007630">
    <property type="entry name" value="RNA_pol_sigma70_r4"/>
</dbReference>
<evidence type="ECO:0000259" key="6">
    <source>
        <dbReference type="Pfam" id="PF04545"/>
    </source>
</evidence>
<dbReference type="GO" id="GO:0016987">
    <property type="term" value="F:sigma factor activity"/>
    <property type="evidence" value="ECO:0007669"/>
    <property type="project" value="UniProtKB-KW"/>
</dbReference>
<dbReference type="NCBIfam" id="TIGR02937">
    <property type="entry name" value="sigma70-ECF"/>
    <property type="match status" value="1"/>
</dbReference>
<organism evidence="7 8">
    <name type="scientific">[Clostridium] symbiosum ATCC 14940</name>
    <dbReference type="NCBI Taxonomy" id="411472"/>
    <lineage>
        <taxon>Bacteria</taxon>
        <taxon>Bacillati</taxon>
        <taxon>Bacillota</taxon>
        <taxon>Clostridia</taxon>
        <taxon>Lachnospirales</taxon>
        <taxon>Lachnospiraceae</taxon>
        <taxon>Otoolea</taxon>
    </lineage>
</organism>
<keyword evidence="1" id="KW-0805">Transcription regulation</keyword>
<proteinExistence type="predicted"/>
<name>A0ABC9TUB1_CLOSY</name>
<dbReference type="Gene3D" id="1.10.1740.10">
    <property type="match status" value="1"/>
</dbReference>
<evidence type="ECO:0000256" key="3">
    <source>
        <dbReference type="ARBA" id="ARBA00023125"/>
    </source>
</evidence>
<evidence type="ECO:0000256" key="4">
    <source>
        <dbReference type="ARBA" id="ARBA00023163"/>
    </source>
</evidence>
<dbReference type="InterPro" id="IPR036388">
    <property type="entry name" value="WH-like_DNA-bd_sf"/>
</dbReference>
<reference evidence="7 8" key="1">
    <citation type="submission" date="2013-07" db="EMBL/GenBank/DDBJ databases">
        <authorList>
            <person name="Weinstock G."/>
            <person name="Sodergren E."/>
            <person name="Wylie T."/>
            <person name="Fulton L."/>
            <person name="Fulton R."/>
            <person name="Fronick C."/>
            <person name="O'Laughlin M."/>
            <person name="Godfrey J."/>
            <person name="Miner T."/>
            <person name="Herter B."/>
            <person name="Appelbaum E."/>
            <person name="Cordes M."/>
            <person name="Lek S."/>
            <person name="Wollam A."/>
            <person name="Pepin K.H."/>
            <person name="Palsikar V.B."/>
            <person name="Mitreva M."/>
            <person name="Wilson R.K."/>
        </authorList>
    </citation>
    <scope>NUCLEOTIDE SEQUENCE [LARGE SCALE GENOMIC DNA]</scope>
    <source>
        <strain evidence="7 8">ATCC 14940</strain>
    </source>
</reference>
<dbReference type="InterPro" id="IPR014284">
    <property type="entry name" value="RNA_pol_sigma-70_dom"/>
</dbReference>
<feature type="domain" description="RNA polymerase sigma-70 region 2" evidence="5">
    <location>
        <begin position="48"/>
        <end position="95"/>
    </location>
</feature>
<dbReference type="EMBL" id="AWSU01000275">
    <property type="protein sequence ID" value="ERI74916.1"/>
    <property type="molecule type" value="Genomic_DNA"/>
</dbReference>
<dbReference type="GO" id="GO:0003677">
    <property type="term" value="F:DNA binding"/>
    <property type="evidence" value="ECO:0007669"/>
    <property type="project" value="UniProtKB-KW"/>
</dbReference>
<dbReference type="Pfam" id="PF04545">
    <property type="entry name" value="Sigma70_r4"/>
    <property type="match status" value="1"/>
</dbReference>
<accession>A0ABC9TUB1</accession>
<evidence type="ECO:0000259" key="5">
    <source>
        <dbReference type="Pfam" id="PF04542"/>
    </source>
</evidence>
<dbReference type="SUPFAM" id="SSF88659">
    <property type="entry name" value="Sigma3 and sigma4 domains of RNA polymerase sigma factors"/>
    <property type="match status" value="1"/>
</dbReference>
<evidence type="ECO:0000313" key="7">
    <source>
        <dbReference type="EMBL" id="ERI74916.1"/>
    </source>
</evidence>
<dbReference type="AlphaFoldDB" id="A0ABC9TUB1"/>
<feature type="domain" description="RNA polymerase sigma-70 region 4" evidence="6">
    <location>
        <begin position="158"/>
        <end position="209"/>
    </location>
</feature>
<sequence>MSNEQLCLRAQKGDDTARDLLLENNLGFIRKTATELYQSMALAETELAIDRDDLEQEGCIGLLNAIGSFDTDRGSKFLTYAAPSIRNAMMDLIRAGFSQFEQQVADDKNGLGFRFVRLDEILSDEERLQRIEAIADPLAKSPERIVTEQETYRELYDALDKLSPREQTYLLYRYGFTDGMEHPLIGTALHFHLSESRAKRTEETAMDNLWLELPWWF</sequence>
<dbReference type="InterPro" id="IPR050239">
    <property type="entry name" value="Sigma-70_RNA_pol_init_factors"/>
</dbReference>